<evidence type="ECO:0000256" key="1">
    <source>
        <dbReference type="ARBA" id="ARBA00023015"/>
    </source>
</evidence>
<protein>
    <submittedName>
        <fullName evidence="5">MarR family transcriptional regulator</fullName>
    </submittedName>
</protein>
<dbReference type="GO" id="GO:0003700">
    <property type="term" value="F:DNA-binding transcription factor activity"/>
    <property type="evidence" value="ECO:0007669"/>
    <property type="project" value="InterPro"/>
</dbReference>
<dbReference type="InterPro" id="IPR036390">
    <property type="entry name" value="WH_DNA-bd_sf"/>
</dbReference>
<dbReference type="PRINTS" id="PR00598">
    <property type="entry name" value="HTHMARR"/>
</dbReference>
<dbReference type="Gene3D" id="1.10.10.10">
    <property type="entry name" value="Winged helix-like DNA-binding domain superfamily/Winged helix DNA-binding domain"/>
    <property type="match status" value="1"/>
</dbReference>
<accession>A0A2A4HRL4</accession>
<reference evidence="6" key="1">
    <citation type="submission" date="2017-09" db="EMBL/GenBank/DDBJ databases">
        <authorList>
            <person name="Cho G.-S."/>
            <person name="Oguntoyinbo F.A."/>
            <person name="Cnockaert M."/>
            <person name="Kabisch J."/>
            <person name="Neve H."/>
            <person name="Bockelmann W."/>
            <person name="Wenning M."/>
            <person name="Franz C.M."/>
            <person name="Vandamme P."/>
        </authorList>
    </citation>
    <scope>NUCLEOTIDE SEQUENCE [LARGE SCALE GENOMIC DNA]</scope>
    <source>
        <strain evidence="6">MBT G8648</strain>
    </source>
</reference>
<organism evidence="5 6">
    <name type="scientific">Vreelandella nigrificans</name>
    <dbReference type="NCBI Taxonomy" id="2042704"/>
    <lineage>
        <taxon>Bacteria</taxon>
        <taxon>Pseudomonadati</taxon>
        <taxon>Pseudomonadota</taxon>
        <taxon>Gammaproteobacteria</taxon>
        <taxon>Oceanospirillales</taxon>
        <taxon>Halomonadaceae</taxon>
        <taxon>Vreelandella</taxon>
    </lineage>
</organism>
<proteinExistence type="predicted"/>
<sequence>MLYRKHFGIGITEWRIIAMLAIEPNITATRIGDVIGFDKAAISRAIKSLRSQGIVNCQFKRNSKQQQIISLTELGESVHEEIIHVALAREEALLNGFSENEVKTFIKLLHKLHKNIEVANSIDVSDKESLIEEGLSCNNSITPLD</sequence>
<dbReference type="PROSITE" id="PS50995">
    <property type="entry name" value="HTH_MARR_2"/>
    <property type="match status" value="1"/>
</dbReference>
<dbReference type="AlphaFoldDB" id="A0A2A4HRL4"/>
<evidence type="ECO:0000313" key="6">
    <source>
        <dbReference type="Proteomes" id="UP000218677"/>
    </source>
</evidence>
<dbReference type="RefSeq" id="WP_096649913.1">
    <property type="nucleotide sequence ID" value="NZ_NWUX01000001.1"/>
</dbReference>
<name>A0A2A4HRL4_9GAMM</name>
<evidence type="ECO:0000313" key="5">
    <source>
        <dbReference type="EMBL" id="PCF97572.1"/>
    </source>
</evidence>
<dbReference type="InterPro" id="IPR000835">
    <property type="entry name" value="HTH_MarR-typ"/>
</dbReference>
<dbReference type="SMART" id="SM00347">
    <property type="entry name" value="HTH_MARR"/>
    <property type="match status" value="1"/>
</dbReference>
<dbReference type="Pfam" id="PF12802">
    <property type="entry name" value="MarR_2"/>
    <property type="match status" value="1"/>
</dbReference>
<keyword evidence="3" id="KW-0804">Transcription</keyword>
<keyword evidence="6" id="KW-1185">Reference proteome</keyword>
<dbReference type="Proteomes" id="UP000218677">
    <property type="component" value="Unassembled WGS sequence"/>
</dbReference>
<dbReference type="PANTHER" id="PTHR35790">
    <property type="entry name" value="HTH-TYPE TRANSCRIPTIONAL REGULATOR PCHR"/>
    <property type="match status" value="1"/>
</dbReference>
<dbReference type="PANTHER" id="PTHR35790:SF4">
    <property type="entry name" value="HTH-TYPE TRANSCRIPTIONAL REGULATOR PCHR"/>
    <property type="match status" value="1"/>
</dbReference>
<dbReference type="EMBL" id="NWUX01000001">
    <property type="protein sequence ID" value="PCF97572.1"/>
    <property type="molecule type" value="Genomic_DNA"/>
</dbReference>
<feature type="domain" description="HTH marR-type" evidence="4">
    <location>
        <begin position="1"/>
        <end position="114"/>
    </location>
</feature>
<dbReference type="InterPro" id="IPR052067">
    <property type="entry name" value="Metal_resp_HTH_trans_reg"/>
</dbReference>
<evidence type="ECO:0000259" key="4">
    <source>
        <dbReference type="PROSITE" id="PS50995"/>
    </source>
</evidence>
<evidence type="ECO:0000256" key="2">
    <source>
        <dbReference type="ARBA" id="ARBA00023125"/>
    </source>
</evidence>
<evidence type="ECO:0000256" key="3">
    <source>
        <dbReference type="ARBA" id="ARBA00023163"/>
    </source>
</evidence>
<gene>
    <name evidence="5" type="ORF">CPA45_02250</name>
</gene>
<dbReference type="OrthoDB" id="8906692at2"/>
<keyword evidence="2" id="KW-0238">DNA-binding</keyword>
<comment type="caution">
    <text evidence="5">The sequence shown here is derived from an EMBL/GenBank/DDBJ whole genome shotgun (WGS) entry which is preliminary data.</text>
</comment>
<dbReference type="SUPFAM" id="SSF46785">
    <property type="entry name" value="Winged helix' DNA-binding domain"/>
    <property type="match status" value="1"/>
</dbReference>
<keyword evidence="1" id="KW-0805">Transcription regulation</keyword>
<dbReference type="GO" id="GO:0003677">
    <property type="term" value="F:DNA binding"/>
    <property type="evidence" value="ECO:0007669"/>
    <property type="project" value="UniProtKB-KW"/>
</dbReference>
<dbReference type="InterPro" id="IPR036388">
    <property type="entry name" value="WH-like_DNA-bd_sf"/>
</dbReference>